<sequence length="136" mass="15458">MAADQDELYRKCARKLERVLSKQDCDLRILVGHSNMLSSLTPEFTVEDGYEDDELQDPKADINKCNCGAESDVLACSGHIQALLPMLYEVSVTEKELSLEESEDSCQEQQYVIEKSRIAMHPALQFRPRDPGPFYE</sequence>
<organism evidence="1 2">
    <name type="scientific">Penicillium atrosanguineum</name>
    <dbReference type="NCBI Taxonomy" id="1132637"/>
    <lineage>
        <taxon>Eukaryota</taxon>
        <taxon>Fungi</taxon>
        <taxon>Dikarya</taxon>
        <taxon>Ascomycota</taxon>
        <taxon>Pezizomycotina</taxon>
        <taxon>Eurotiomycetes</taxon>
        <taxon>Eurotiomycetidae</taxon>
        <taxon>Eurotiales</taxon>
        <taxon>Aspergillaceae</taxon>
        <taxon>Penicillium</taxon>
    </lineage>
</organism>
<gene>
    <name evidence="1" type="ORF">N7476_010821</name>
</gene>
<comment type="caution">
    <text evidence="1">The sequence shown here is derived from an EMBL/GenBank/DDBJ whole genome shotgun (WGS) entry which is preliminary data.</text>
</comment>
<proteinExistence type="predicted"/>
<name>A0A9W9PLG3_9EURO</name>
<reference evidence="1" key="1">
    <citation type="submission" date="2022-12" db="EMBL/GenBank/DDBJ databases">
        <authorList>
            <person name="Petersen C."/>
        </authorList>
    </citation>
    <scope>NUCLEOTIDE SEQUENCE</scope>
    <source>
        <strain evidence="1">IBT 21472</strain>
    </source>
</reference>
<evidence type="ECO:0000313" key="2">
    <source>
        <dbReference type="Proteomes" id="UP001147746"/>
    </source>
</evidence>
<keyword evidence="2" id="KW-1185">Reference proteome</keyword>
<dbReference type="Proteomes" id="UP001147746">
    <property type="component" value="Unassembled WGS sequence"/>
</dbReference>
<dbReference type="AlphaFoldDB" id="A0A9W9PLG3"/>
<dbReference type="EMBL" id="JAPZBO010000010">
    <property type="protein sequence ID" value="KAJ5299264.1"/>
    <property type="molecule type" value="Genomic_DNA"/>
</dbReference>
<reference evidence="1" key="2">
    <citation type="journal article" date="2023" name="IMA Fungus">
        <title>Comparative genomic study of the Penicillium genus elucidates a diverse pangenome and 15 lateral gene transfer events.</title>
        <authorList>
            <person name="Petersen C."/>
            <person name="Sorensen T."/>
            <person name="Nielsen M.R."/>
            <person name="Sondergaard T.E."/>
            <person name="Sorensen J.L."/>
            <person name="Fitzpatrick D.A."/>
            <person name="Frisvad J.C."/>
            <person name="Nielsen K.L."/>
        </authorList>
    </citation>
    <scope>NUCLEOTIDE SEQUENCE</scope>
    <source>
        <strain evidence="1">IBT 21472</strain>
    </source>
</reference>
<accession>A0A9W9PLG3</accession>
<dbReference type="OrthoDB" id="4412688at2759"/>
<evidence type="ECO:0000313" key="1">
    <source>
        <dbReference type="EMBL" id="KAJ5299264.1"/>
    </source>
</evidence>
<protein>
    <submittedName>
        <fullName evidence="1">Uncharacterized protein</fullName>
    </submittedName>
</protein>